<dbReference type="Pfam" id="PF02698">
    <property type="entry name" value="DUF218"/>
    <property type="match status" value="1"/>
</dbReference>
<dbReference type="Proteomes" id="UP001209412">
    <property type="component" value="Unassembled WGS sequence"/>
</dbReference>
<dbReference type="CDD" id="cd06259">
    <property type="entry name" value="YdcF-like"/>
    <property type="match status" value="1"/>
</dbReference>
<dbReference type="GO" id="GO:0005886">
    <property type="term" value="C:plasma membrane"/>
    <property type="evidence" value="ECO:0007669"/>
    <property type="project" value="TreeGrafter"/>
</dbReference>
<name>A0AAP5BKW6_9BURK</name>
<proteinExistence type="predicted"/>
<evidence type="ECO:0000313" key="3">
    <source>
        <dbReference type="EMBL" id="MCX4150622.1"/>
    </source>
</evidence>
<evidence type="ECO:0000313" key="5">
    <source>
        <dbReference type="Proteomes" id="UP001209412"/>
    </source>
</evidence>
<dbReference type="Gene3D" id="3.40.50.620">
    <property type="entry name" value="HUPs"/>
    <property type="match status" value="1"/>
</dbReference>
<protein>
    <submittedName>
        <fullName evidence="4">YdcF family protein</fullName>
    </submittedName>
</protein>
<dbReference type="InterPro" id="IPR051599">
    <property type="entry name" value="Cell_Envelope_Assoc"/>
</dbReference>
<keyword evidence="1" id="KW-0472">Membrane</keyword>
<evidence type="ECO:0000313" key="6">
    <source>
        <dbReference type="Proteomes" id="UP001242288"/>
    </source>
</evidence>
<keyword evidence="5" id="KW-1185">Reference proteome</keyword>
<dbReference type="RefSeq" id="WP_266261227.1">
    <property type="nucleotide sequence ID" value="NZ_JAMXWF010000043.1"/>
</dbReference>
<dbReference type="EMBL" id="JAMXWF010000043">
    <property type="protein sequence ID" value="MDQ6412437.1"/>
    <property type="molecule type" value="Genomic_DNA"/>
</dbReference>
<keyword evidence="1" id="KW-1133">Transmembrane helix</keyword>
<dbReference type="PANTHER" id="PTHR30336:SF20">
    <property type="entry name" value="DUF218 DOMAIN-CONTAINING PROTEIN"/>
    <property type="match status" value="1"/>
</dbReference>
<dbReference type="AlphaFoldDB" id="A0AAP5BKW6"/>
<dbReference type="PANTHER" id="PTHR30336">
    <property type="entry name" value="INNER MEMBRANE PROTEIN, PROBABLE PERMEASE"/>
    <property type="match status" value="1"/>
</dbReference>
<dbReference type="InterPro" id="IPR014729">
    <property type="entry name" value="Rossmann-like_a/b/a_fold"/>
</dbReference>
<evidence type="ECO:0000313" key="4">
    <source>
        <dbReference type="EMBL" id="MDQ6412437.1"/>
    </source>
</evidence>
<feature type="transmembrane region" description="Helical" evidence="1">
    <location>
        <begin position="6"/>
        <end position="27"/>
    </location>
</feature>
<dbReference type="InterPro" id="IPR003848">
    <property type="entry name" value="DUF218"/>
</dbReference>
<evidence type="ECO:0000256" key="1">
    <source>
        <dbReference type="SAM" id="Phobius"/>
    </source>
</evidence>
<organism evidence="4 6">
    <name type="scientific">Paraburkholderia madseniana</name>
    <dbReference type="NCBI Taxonomy" id="2599607"/>
    <lineage>
        <taxon>Bacteria</taxon>
        <taxon>Pseudomonadati</taxon>
        <taxon>Pseudomonadota</taxon>
        <taxon>Betaproteobacteria</taxon>
        <taxon>Burkholderiales</taxon>
        <taxon>Burkholderiaceae</taxon>
        <taxon>Paraburkholderia</taxon>
    </lineage>
</organism>
<comment type="caution">
    <text evidence="4">The sequence shown here is derived from an EMBL/GenBank/DDBJ whole genome shotgun (WGS) entry which is preliminary data.</text>
</comment>
<dbReference type="Proteomes" id="UP001242288">
    <property type="component" value="Unassembled WGS sequence"/>
</dbReference>
<evidence type="ECO:0000259" key="2">
    <source>
        <dbReference type="Pfam" id="PF02698"/>
    </source>
</evidence>
<dbReference type="EMBL" id="JAPKHW010000043">
    <property type="protein sequence ID" value="MCX4150622.1"/>
    <property type="molecule type" value="Genomic_DNA"/>
</dbReference>
<gene>
    <name evidence="4" type="ORF">NIE36_35510</name>
    <name evidence="3" type="ORF">OSB80_35595</name>
</gene>
<feature type="domain" description="DUF218" evidence="2">
    <location>
        <begin position="33"/>
        <end position="158"/>
    </location>
</feature>
<reference evidence="4" key="1">
    <citation type="submission" date="2022-06" db="EMBL/GenBank/DDBJ databases">
        <title>PHB producers.</title>
        <authorList>
            <person name="Besaury L."/>
        </authorList>
    </citation>
    <scope>NUCLEOTIDE SEQUENCE</scope>
    <source>
        <strain evidence="4 5">SEWS6</strain>
    </source>
</reference>
<sequence length="186" mass="20998">MLISILKWIAGVWLITSLIVASIGLLFKPQKSDIAVVFGNEVHADGSPSNRLSARLDRARQCYENGACRQIFVSGGVDKQGTDEALAMENYLVRRGIPKEQIVMDNMGLDTWDTARNASAYMKTRHLESALVVTQYFHVPRAVIALKRFGISHVTGSYPRFFEIRDIYSTIREAPAIIWYSVREDF</sequence>
<keyword evidence="1" id="KW-0812">Transmembrane</keyword>
<accession>A0AAP5BKW6</accession>